<dbReference type="Gene3D" id="2.30.110.10">
    <property type="entry name" value="Electron Transport, Fmn-binding Protein, Chain A"/>
    <property type="match status" value="1"/>
</dbReference>
<dbReference type="RefSeq" id="WP_162658232.1">
    <property type="nucleotide sequence ID" value="NZ_LR593887.1"/>
</dbReference>
<dbReference type="Pfam" id="PF20766">
    <property type="entry name" value="DUF447_C"/>
    <property type="match status" value="1"/>
</dbReference>
<sequence length="203" mass="22535">MILEGLLCTRTAGGQPHLAPMGPAIDLESGSLTFKPFQSSTSYANLVRDRVGVFHVTDDVLLLAQAAIGKVPLLPANRPARQVPGFVLREACRVMEFEVVSIDDRQDRAIVQTRTVHSESLRDFFGFNRAKHLVLEAAILATRFHLLNLSEVAQEFRRMAVIVNKTGGPQELAAMEFLQMELEDRMSIQPTDQLPPLSAKERS</sequence>
<dbReference type="Gene3D" id="1.20.58.290">
    <property type="entry name" value="Hypothetical membrane protein ta0354_69_121"/>
    <property type="match status" value="1"/>
</dbReference>
<evidence type="ECO:0000259" key="2">
    <source>
        <dbReference type="Pfam" id="PF20766"/>
    </source>
</evidence>
<dbReference type="Pfam" id="PF04289">
    <property type="entry name" value="DUF447_N"/>
    <property type="match status" value="1"/>
</dbReference>
<dbReference type="InParanoid" id="A0A6C2YNX3"/>
<dbReference type="AlphaFoldDB" id="A0A6C2YNX3"/>
<name>A0A6C2YNX3_9BACT</name>
<accession>A0A6C2YNX3</accession>
<evidence type="ECO:0000313" key="3">
    <source>
        <dbReference type="EMBL" id="VIP03136.1"/>
    </source>
</evidence>
<gene>
    <name evidence="3" type="ORF">GMBLW1_08240</name>
</gene>
<evidence type="ECO:0000313" key="4">
    <source>
        <dbReference type="Proteomes" id="UP000464378"/>
    </source>
</evidence>
<evidence type="ECO:0008006" key="5">
    <source>
        <dbReference type="Google" id="ProtNLM"/>
    </source>
</evidence>
<dbReference type="Proteomes" id="UP000464378">
    <property type="component" value="Chromosome"/>
</dbReference>
<feature type="domain" description="DUF447" evidence="1">
    <location>
        <begin position="4"/>
        <end position="120"/>
    </location>
</feature>
<dbReference type="InterPro" id="IPR007386">
    <property type="entry name" value="DUF447_N"/>
</dbReference>
<keyword evidence="4" id="KW-1185">Reference proteome</keyword>
<evidence type="ECO:0000259" key="1">
    <source>
        <dbReference type="Pfam" id="PF04289"/>
    </source>
</evidence>
<dbReference type="SUPFAM" id="SSF50475">
    <property type="entry name" value="FMN-binding split barrel"/>
    <property type="match status" value="1"/>
</dbReference>
<feature type="domain" description="DUF447" evidence="2">
    <location>
        <begin position="128"/>
        <end position="178"/>
    </location>
</feature>
<dbReference type="EMBL" id="LR593887">
    <property type="protein sequence ID" value="VTS03496.1"/>
    <property type="molecule type" value="Genomic_DNA"/>
</dbReference>
<organism evidence="3">
    <name type="scientific">Tuwongella immobilis</name>
    <dbReference type="NCBI Taxonomy" id="692036"/>
    <lineage>
        <taxon>Bacteria</taxon>
        <taxon>Pseudomonadati</taxon>
        <taxon>Planctomycetota</taxon>
        <taxon>Planctomycetia</taxon>
        <taxon>Gemmatales</taxon>
        <taxon>Gemmataceae</taxon>
        <taxon>Tuwongella</taxon>
    </lineage>
</organism>
<reference evidence="3" key="1">
    <citation type="submission" date="2019-04" db="EMBL/GenBank/DDBJ databases">
        <authorList>
            <consortium name="Science for Life Laboratories"/>
        </authorList>
    </citation>
    <scope>NUCLEOTIDE SEQUENCE</scope>
    <source>
        <strain evidence="3">MBLW1</strain>
    </source>
</reference>
<dbReference type="EMBL" id="LR586016">
    <property type="protein sequence ID" value="VIP03136.1"/>
    <property type="molecule type" value="Genomic_DNA"/>
</dbReference>
<dbReference type="InterPro" id="IPR012349">
    <property type="entry name" value="Split_barrel_FMN-bd"/>
</dbReference>
<dbReference type="InterPro" id="IPR049288">
    <property type="entry name" value="DUF447_C"/>
</dbReference>
<proteinExistence type="predicted"/>
<dbReference type="KEGG" id="tim:GMBLW1_08240"/>
<protein>
    <recommendedName>
        <fullName evidence="5">DUF447 family protein</fullName>
    </recommendedName>
</protein>